<organism evidence="4 5">
    <name type="scientific">Paenibacillus etheri</name>
    <dbReference type="NCBI Taxonomy" id="1306852"/>
    <lineage>
        <taxon>Bacteria</taxon>
        <taxon>Bacillati</taxon>
        <taxon>Bacillota</taxon>
        <taxon>Bacilli</taxon>
        <taxon>Bacillales</taxon>
        <taxon>Paenibacillaceae</taxon>
        <taxon>Paenibacillus</taxon>
    </lineage>
</organism>
<comment type="cofactor">
    <cofactor evidence="1">
        <name>heme</name>
        <dbReference type="ChEBI" id="CHEBI:30413"/>
    </cofactor>
</comment>
<comment type="caution">
    <text evidence="4">The sequence shown here is derived from an EMBL/GenBank/DDBJ whole genome shotgun (WGS) entry which is preliminary data.</text>
</comment>
<evidence type="ECO:0000313" key="4">
    <source>
        <dbReference type="EMBL" id="KTD84108.1"/>
    </source>
</evidence>
<dbReference type="AlphaFoldDB" id="A0A0W1AS04"/>
<proteinExistence type="predicted"/>
<keyword evidence="5" id="KW-1185">Reference proteome</keyword>
<sequence length="79" mass="9494">MITFLFSPWGIEANYRQMQRSGVNTYKWVNEKGEAVLIKYHWEPLKIYKPKTSAMLRKTYMRLLRVGITPNGNLWRRNC</sequence>
<dbReference type="GO" id="GO:0042542">
    <property type="term" value="P:response to hydrogen peroxide"/>
    <property type="evidence" value="ECO:0007669"/>
    <property type="project" value="TreeGrafter"/>
</dbReference>
<dbReference type="GO" id="GO:0020037">
    <property type="term" value="F:heme binding"/>
    <property type="evidence" value="ECO:0007669"/>
    <property type="project" value="InterPro"/>
</dbReference>
<dbReference type="InterPro" id="IPR011614">
    <property type="entry name" value="Catalase_core"/>
</dbReference>
<dbReference type="GO" id="GO:0005737">
    <property type="term" value="C:cytoplasm"/>
    <property type="evidence" value="ECO:0007669"/>
    <property type="project" value="TreeGrafter"/>
</dbReference>
<dbReference type="GO" id="GO:0004096">
    <property type="term" value="F:catalase activity"/>
    <property type="evidence" value="ECO:0007669"/>
    <property type="project" value="UniProtKB-EC"/>
</dbReference>
<gene>
    <name evidence="4" type="ORF">UQ64_28530</name>
</gene>
<dbReference type="EMBL" id="LCZJ02000037">
    <property type="protein sequence ID" value="KTD84108.1"/>
    <property type="molecule type" value="Genomic_DNA"/>
</dbReference>
<dbReference type="InterPro" id="IPR020835">
    <property type="entry name" value="Catalase_sf"/>
</dbReference>
<accession>A0A0W1AS04</accession>
<evidence type="ECO:0000259" key="3">
    <source>
        <dbReference type="Pfam" id="PF00199"/>
    </source>
</evidence>
<dbReference type="Gene3D" id="2.40.180.10">
    <property type="entry name" value="Catalase core domain"/>
    <property type="match status" value="1"/>
</dbReference>
<evidence type="ECO:0000256" key="2">
    <source>
        <dbReference type="ARBA" id="ARBA00012314"/>
    </source>
</evidence>
<dbReference type="PANTHER" id="PTHR11465:SF23">
    <property type="entry name" value="CATALASE-2"/>
    <property type="match status" value="1"/>
</dbReference>
<dbReference type="Proteomes" id="UP000054709">
    <property type="component" value="Unassembled WGS sequence"/>
</dbReference>
<evidence type="ECO:0000313" key="5">
    <source>
        <dbReference type="Proteomes" id="UP000054709"/>
    </source>
</evidence>
<dbReference type="Pfam" id="PF00199">
    <property type="entry name" value="Catalase"/>
    <property type="match status" value="1"/>
</dbReference>
<evidence type="ECO:0000256" key="1">
    <source>
        <dbReference type="ARBA" id="ARBA00001971"/>
    </source>
</evidence>
<name>A0A0W1AS04_9BACL</name>
<dbReference type="PANTHER" id="PTHR11465">
    <property type="entry name" value="CATALASE"/>
    <property type="match status" value="1"/>
</dbReference>
<feature type="domain" description="Catalase core" evidence="3">
    <location>
        <begin position="1"/>
        <end position="48"/>
    </location>
</feature>
<reference evidence="4 5" key="1">
    <citation type="journal article" date="2015" name="Int. Biodeterior. Biodegradation">
        <title>Physiological and genetic screening methods for the isolation of methyl tert-butyl ether-degrading bacteria for bioremediation purposes.</title>
        <authorList>
            <person name="Guisado I.M."/>
            <person name="Purswani J."/>
            <person name="Gonzalez Lopez J."/>
            <person name="Pozo C."/>
        </authorList>
    </citation>
    <scope>NUCLEOTIDE SEQUENCE [LARGE SCALE GENOMIC DNA]</scope>
    <source>
        <strain evidence="4 5">SH7</strain>
    </source>
</reference>
<dbReference type="EC" id="1.11.1.6" evidence="2"/>
<dbReference type="SUPFAM" id="SSF56634">
    <property type="entry name" value="Heme-dependent catalase-like"/>
    <property type="match status" value="1"/>
</dbReference>
<dbReference type="InterPro" id="IPR018028">
    <property type="entry name" value="Catalase"/>
</dbReference>
<protein>
    <recommendedName>
        <fullName evidence="2">catalase</fullName>
        <ecNumber evidence="2">1.11.1.6</ecNumber>
    </recommendedName>
</protein>
<dbReference type="GO" id="GO:0042744">
    <property type="term" value="P:hydrogen peroxide catabolic process"/>
    <property type="evidence" value="ECO:0007669"/>
    <property type="project" value="TreeGrafter"/>
</dbReference>